<dbReference type="InterPro" id="IPR011662">
    <property type="entry name" value="Secretin/TonB_short_N"/>
</dbReference>
<protein>
    <submittedName>
        <fullName evidence="10">TonB-dependent receptor domain-containing protein</fullName>
    </submittedName>
</protein>
<feature type="domain" description="Secretin/TonB short N-terminal" evidence="9">
    <location>
        <begin position="54"/>
        <end position="105"/>
    </location>
</feature>
<name>A0ABW1S9H5_9PROT</name>
<dbReference type="Pfam" id="PF07715">
    <property type="entry name" value="Plug"/>
    <property type="match status" value="1"/>
</dbReference>
<keyword evidence="7" id="KW-0798">TonB box</keyword>
<keyword evidence="10" id="KW-0675">Receptor</keyword>
<dbReference type="Pfam" id="PF00593">
    <property type="entry name" value="TonB_dep_Rec_b-barrel"/>
    <property type="match status" value="1"/>
</dbReference>
<dbReference type="InterPro" id="IPR036942">
    <property type="entry name" value="Beta-barrel_TonB_sf"/>
</dbReference>
<keyword evidence="2" id="KW-0813">Transport</keyword>
<keyword evidence="3" id="KW-0410">Iron transport</keyword>
<reference evidence="11" key="1">
    <citation type="journal article" date="2019" name="Int. J. Syst. Evol. Microbiol.">
        <title>The Global Catalogue of Microorganisms (GCM) 10K type strain sequencing project: providing services to taxonomists for standard genome sequencing and annotation.</title>
        <authorList>
            <consortium name="The Broad Institute Genomics Platform"/>
            <consortium name="The Broad Institute Genome Sequencing Center for Infectious Disease"/>
            <person name="Wu L."/>
            <person name="Ma J."/>
        </authorList>
    </citation>
    <scope>NUCLEOTIDE SEQUENCE [LARGE SCALE GENOMIC DNA]</scope>
    <source>
        <strain evidence="11">CGMCC-1.15741</strain>
    </source>
</reference>
<dbReference type="Gene3D" id="3.55.50.30">
    <property type="match status" value="1"/>
</dbReference>
<evidence type="ECO:0000256" key="1">
    <source>
        <dbReference type="ARBA" id="ARBA00004442"/>
    </source>
</evidence>
<keyword evidence="6" id="KW-0998">Cell outer membrane</keyword>
<dbReference type="InterPro" id="IPR037066">
    <property type="entry name" value="Plug_dom_sf"/>
</dbReference>
<dbReference type="Proteomes" id="UP001596303">
    <property type="component" value="Unassembled WGS sequence"/>
</dbReference>
<comment type="subcellular location">
    <subcellularLocation>
        <location evidence="1 7">Cell outer membrane</location>
    </subcellularLocation>
</comment>
<keyword evidence="4" id="KW-0408">Iron</keyword>
<sequence length="1119" mass="122117">MAQLKTGLLSSAAIAAATTFLSFGAAHAQAGQNFDIPAGPLDQALNAWSVQSGKDLIFKSDQVQGMKAPGVDGAITSEEALDRLLSGSNLKTRSDRSGAVMILASAETKPVRKPAPRRSPEPIQLAQLDTPTAAPVSDVEPADEERVFDSIQVVGSQIVGAQIDGALPVTVLGEDQIDGVGSIDGDDLFRSIPQMGDVNFNTATDLVGGVNSARGDVASINLRAIGTGNTLALLNGRRMVNHPGTQSENLVPVTTVNSNAIPVTGVSRVEVLLDGAAALYGSDAVAGVVNTVLDDDFDGLTASFRYGLEPDIDGGEEINLSFQAGKNFNNDRSNIALFGSYTDRDAIFASERDFAANEDLRDQLPDDWAGDTDFRNTSTNTPWGAFILYDPTTGQQVDSPALGREDFHIQPDDMAGCLIDLGNGICIDDNDASSNIPERYNRNSDRTISSAVERLNLFGTFNHDFTNGVRFFSEAGFYRAISKSQREGSANLTADRTIIPANNYWNPFGPVGSANRIDGIGTPDEGYDVELRRYRVVDAGPREIQVENTNWRLLGGLRGEFKDWNWETALLYSEAETDDTTTRISNTLFTEALSLTTPDAYNPFNGGGLPLSDSGDGTPSNADTMAGFIVPVSRISSTSLALWDFKLSRPDLFELPAGPLGVALGVEARRETYEDDRDPRLDGTIEFISPRTGEATSDVMGSSPTLDSEGDRDVFSAYAEFAVPLISEDMNIPLVQSLDAQLAVRYEDYDLFGSVTKPKIALAWRPVEPLLFRAAWSEGFKAPNLQQQFNRALRRSNSRTDYVQCEYDLRTGVIASFSDCDRSESVVSERQGSTELGPEESENFSAGMVFDALFIPPKFGELQLTVDYWSIKQEDVVGIFGDDNHILYDYLLRTMGETNPAVVRETLSDEEAQAYIDAGLVPAGEIIQVNDNYYNFLPREAEGLDFGVYYSIDDTAWGDFSLRANVAQLLTFYQDISPIEQRILDAQESGQISEVVSIEGVGDLIRQDGLPEWRWSASATWRKGPFGAGWFTSFVDDVLDTSATNDETGDYWVVDSAMRHNAYIQYTLADETETPTRVRLGMRNVFNEEPPLADESYGYIGGLHSSRGRFVYLSVRKTF</sequence>
<gene>
    <name evidence="10" type="ORF">ACFQDM_09585</name>
</gene>
<dbReference type="RefSeq" id="WP_377378456.1">
    <property type="nucleotide sequence ID" value="NZ_JBHSSW010000012.1"/>
</dbReference>
<feature type="signal peptide" evidence="8">
    <location>
        <begin position="1"/>
        <end position="28"/>
    </location>
</feature>
<evidence type="ECO:0000313" key="10">
    <source>
        <dbReference type="EMBL" id="MFC6198331.1"/>
    </source>
</evidence>
<evidence type="ECO:0000256" key="7">
    <source>
        <dbReference type="RuleBase" id="RU003357"/>
    </source>
</evidence>
<keyword evidence="8" id="KW-0732">Signal</keyword>
<dbReference type="InterPro" id="IPR000531">
    <property type="entry name" value="Beta-barrel_TonB"/>
</dbReference>
<dbReference type="Gene3D" id="2.40.170.20">
    <property type="entry name" value="TonB-dependent receptor, beta-barrel domain"/>
    <property type="match status" value="1"/>
</dbReference>
<evidence type="ECO:0000256" key="2">
    <source>
        <dbReference type="ARBA" id="ARBA00022448"/>
    </source>
</evidence>
<keyword evidence="5 7" id="KW-0472">Membrane</keyword>
<dbReference type="PANTHER" id="PTHR47234">
    <property type="match status" value="1"/>
</dbReference>
<dbReference type="EMBL" id="JBHSSW010000012">
    <property type="protein sequence ID" value="MFC6198331.1"/>
    <property type="molecule type" value="Genomic_DNA"/>
</dbReference>
<keyword evidence="11" id="KW-1185">Reference proteome</keyword>
<evidence type="ECO:0000256" key="3">
    <source>
        <dbReference type="ARBA" id="ARBA00022496"/>
    </source>
</evidence>
<evidence type="ECO:0000256" key="8">
    <source>
        <dbReference type="SAM" id="SignalP"/>
    </source>
</evidence>
<keyword evidence="3" id="KW-0406">Ion transport</keyword>
<proteinExistence type="inferred from homology"/>
<dbReference type="SMART" id="SM00965">
    <property type="entry name" value="STN"/>
    <property type="match status" value="1"/>
</dbReference>
<comment type="caution">
    <text evidence="10">The sequence shown here is derived from an EMBL/GenBank/DDBJ whole genome shotgun (WGS) entry which is preliminary data.</text>
</comment>
<evidence type="ECO:0000256" key="6">
    <source>
        <dbReference type="ARBA" id="ARBA00023237"/>
    </source>
</evidence>
<accession>A0ABW1S9H5</accession>
<dbReference type="Gene3D" id="2.170.130.10">
    <property type="entry name" value="TonB-dependent receptor, plug domain"/>
    <property type="match status" value="1"/>
</dbReference>
<evidence type="ECO:0000259" key="9">
    <source>
        <dbReference type="SMART" id="SM00965"/>
    </source>
</evidence>
<dbReference type="SUPFAM" id="SSF56935">
    <property type="entry name" value="Porins"/>
    <property type="match status" value="1"/>
</dbReference>
<evidence type="ECO:0000313" key="11">
    <source>
        <dbReference type="Proteomes" id="UP001596303"/>
    </source>
</evidence>
<comment type="similarity">
    <text evidence="7">Belongs to the TonB-dependent receptor family.</text>
</comment>
<dbReference type="PANTHER" id="PTHR47234:SF2">
    <property type="entry name" value="TONB-DEPENDENT RECEPTOR"/>
    <property type="match status" value="1"/>
</dbReference>
<evidence type="ECO:0000256" key="5">
    <source>
        <dbReference type="ARBA" id="ARBA00023136"/>
    </source>
</evidence>
<feature type="chain" id="PRO_5046439484" evidence="8">
    <location>
        <begin position="29"/>
        <end position="1119"/>
    </location>
</feature>
<evidence type="ECO:0000256" key="4">
    <source>
        <dbReference type="ARBA" id="ARBA00023004"/>
    </source>
</evidence>
<organism evidence="10 11">
    <name type="scientific">Ponticaulis profundi</name>
    <dbReference type="NCBI Taxonomy" id="2665222"/>
    <lineage>
        <taxon>Bacteria</taxon>
        <taxon>Pseudomonadati</taxon>
        <taxon>Pseudomonadota</taxon>
        <taxon>Alphaproteobacteria</taxon>
        <taxon>Hyphomonadales</taxon>
        <taxon>Hyphomonadaceae</taxon>
        <taxon>Ponticaulis</taxon>
    </lineage>
</organism>
<dbReference type="InterPro" id="IPR012910">
    <property type="entry name" value="Plug_dom"/>
</dbReference>